<dbReference type="EMBL" id="SMAI01000008">
    <property type="protein sequence ID" value="TCT03926.1"/>
    <property type="molecule type" value="Genomic_DNA"/>
</dbReference>
<dbReference type="AlphaFoldDB" id="A0A4R3LV63"/>
<name>A0A4R3LV63_9HYPH</name>
<comment type="caution">
    <text evidence="1">The sequence shown here is derived from an EMBL/GenBank/DDBJ whole genome shotgun (WGS) entry which is preliminary data.</text>
</comment>
<organism evidence="1 2">
    <name type="scientific">Aquabacter spiritensis</name>
    <dbReference type="NCBI Taxonomy" id="933073"/>
    <lineage>
        <taxon>Bacteria</taxon>
        <taxon>Pseudomonadati</taxon>
        <taxon>Pseudomonadota</taxon>
        <taxon>Alphaproteobacteria</taxon>
        <taxon>Hyphomicrobiales</taxon>
        <taxon>Xanthobacteraceae</taxon>
        <taxon>Aquabacter</taxon>
    </lineage>
</organism>
<accession>A0A4R3LV63</accession>
<dbReference type="Proteomes" id="UP000294664">
    <property type="component" value="Unassembled WGS sequence"/>
</dbReference>
<evidence type="ECO:0000313" key="2">
    <source>
        <dbReference type="Proteomes" id="UP000294664"/>
    </source>
</evidence>
<keyword evidence="2" id="KW-1185">Reference proteome</keyword>
<dbReference type="RefSeq" id="WP_132032214.1">
    <property type="nucleotide sequence ID" value="NZ_SMAI01000008.1"/>
</dbReference>
<protein>
    <recommendedName>
        <fullName evidence="3">ElaB/YqjD/DUF883 family membrane-anchored ribosome-binding protein</fullName>
    </recommendedName>
</protein>
<proteinExistence type="predicted"/>
<gene>
    <name evidence="1" type="ORF">EDC64_10892</name>
</gene>
<reference evidence="1 2" key="1">
    <citation type="submission" date="2019-03" db="EMBL/GenBank/DDBJ databases">
        <title>Genomic Encyclopedia of Type Strains, Phase IV (KMG-IV): sequencing the most valuable type-strain genomes for metagenomic binning, comparative biology and taxonomic classification.</title>
        <authorList>
            <person name="Goeker M."/>
        </authorList>
    </citation>
    <scope>NUCLEOTIDE SEQUENCE [LARGE SCALE GENOMIC DNA]</scope>
    <source>
        <strain evidence="1 2">DSM 9035</strain>
    </source>
</reference>
<sequence>MADTPNLNLGATPGSASADEPHIAELKADLAAVKADLAQLMDTLSRTARHGVNGATGEAEAAIGEVSDWAESQYESLRENIRAQPLTACAIAAGIGALLGQILLRR</sequence>
<evidence type="ECO:0000313" key="1">
    <source>
        <dbReference type="EMBL" id="TCT03926.1"/>
    </source>
</evidence>
<evidence type="ECO:0008006" key="3">
    <source>
        <dbReference type="Google" id="ProtNLM"/>
    </source>
</evidence>